<dbReference type="STRING" id="4538.I1Q426"/>
<dbReference type="OMA" id="RKAWPAT"/>
<dbReference type="InterPro" id="IPR008584">
    <property type="entry name" value="CXXC_Zn-binding_euk"/>
</dbReference>
<feature type="compositionally biased region" description="Basic residues" evidence="1">
    <location>
        <begin position="220"/>
        <end position="229"/>
    </location>
</feature>
<evidence type="ECO:0000256" key="1">
    <source>
        <dbReference type="SAM" id="MobiDB-lite"/>
    </source>
</evidence>
<dbReference type="Gramene" id="ORGLA06G0188900.1">
    <property type="protein sequence ID" value="ORGLA06G0188900.1"/>
    <property type="gene ID" value="ORGLA06G0188900"/>
</dbReference>
<feature type="compositionally biased region" description="Basic and acidic residues" evidence="1">
    <location>
        <begin position="166"/>
        <end position="197"/>
    </location>
</feature>
<feature type="region of interest" description="Disordered" evidence="1">
    <location>
        <begin position="166"/>
        <end position="229"/>
    </location>
</feature>
<organism evidence="2 3">
    <name type="scientific">Oryza glaberrima</name>
    <name type="common">African rice</name>
    <dbReference type="NCBI Taxonomy" id="4538"/>
    <lineage>
        <taxon>Eukaryota</taxon>
        <taxon>Viridiplantae</taxon>
        <taxon>Streptophyta</taxon>
        <taxon>Embryophyta</taxon>
        <taxon>Tracheophyta</taxon>
        <taxon>Spermatophyta</taxon>
        <taxon>Magnoliopsida</taxon>
        <taxon>Liliopsida</taxon>
        <taxon>Poales</taxon>
        <taxon>Poaceae</taxon>
        <taxon>BOP clade</taxon>
        <taxon>Oryzoideae</taxon>
        <taxon>Oryzeae</taxon>
        <taxon>Oryzinae</taxon>
        <taxon>Oryza</taxon>
    </lineage>
</organism>
<dbReference type="AlphaFoldDB" id="I1Q426"/>
<evidence type="ECO:0000313" key="3">
    <source>
        <dbReference type="Proteomes" id="UP000007306"/>
    </source>
</evidence>
<reference evidence="2" key="1">
    <citation type="submission" date="2015-06" db="UniProtKB">
        <authorList>
            <consortium name="EnsemblPlants"/>
        </authorList>
    </citation>
    <scope>IDENTIFICATION</scope>
</reference>
<protein>
    <submittedName>
        <fullName evidence="2">Uncharacterized protein</fullName>
    </submittedName>
</protein>
<sequence>MPYYALFGEVVMDGIVRVEPMGGFDGTATAYYLQCKDCGSLGSVSLIPGKGKALTPDSKNMVMLIHCDGYIPIAFSPAPYWIATKVNGDQHELHFSEDGFEGYGDNDELILTSAKFTVERLKKKMSFKWHIKAKDRANHRLSQVEYKYKIEYCKIQEKYRNGHLIRPQEKDRNSRRDKNSKDSQKIIKAVESEEEAGRVLSVGSRKGARESGQSGLGQIGRRKAWPATA</sequence>
<dbReference type="Proteomes" id="UP000007306">
    <property type="component" value="Chromosome 6"/>
</dbReference>
<reference evidence="2 3" key="2">
    <citation type="submission" date="2018-04" db="EMBL/GenBank/DDBJ databases">
        <title>OglaRS2 (Oryza glaberrima Reference Sequence Version 2).</title>
        <authorList>
            <person name="Zhang J."/>
            <person name="Kudrna D."/>
            <person name="Lee S."/>
            <person name="Talag J."/>
            <person name="Rajasekar S."/>
            <person name="Wing R.A."/>
        </authorList>
    </citation>
    <scope>NUCLEOTIDE SEQUENCE [LARGE SCALE GENOMIC DNA]</scope>
    <source>
        <strain evidence="2 3">cv. IRGC 96717</strain>
    </source>
</reference>
<dbReference type="EnsemblPlants" id="ORGLA06G0188900.1">
    <property type="protein sequence ID" value="ORGLA06G0188900.1"/>
    <property type="gene ID" value="ORGLA06G0188900"/>
</dbReference>
<dbReference type="Pfam" id="PF05907">
    <property type="entry name" value="CXXC_Zn-b_euk"/>
    <property type="match status" value="1"/>
</dbReference>
<evidence type="ECO:0000313" key="2">
    <source>
        <dbReference type="EnsemblPlants" id="ORGLA06G0188900.1"/>
    </source>
</evidence>
<accession>I1Q426</accession>
<dbReference type="SUPFAM" id="SSF141678">
    <property type="entry name" value="MAL13P1.257-like"/>
    <property type="match status" value="1"/>
</dbReference>
<dbReference type="HOGENOM" id="CLU_104818_0_0_1"/>
<keyword evidence="3" id="KW-1185">Reference proteome</keyword>
<name>I1Q426_ORYGL</name>
<proteinExistence type="predicted"/>